<dbReference type="Gene3D" id="4.10.400.10">
    <property type="entry name" value="Low-density Lipoprotein Receptor"/>
    <property type="match status" value="1"/>
</dbReference>
<comment type="caution">
    <text evidence="11">The sequence shown here is derived from an EMBL/GenBank/DDBJ whole genome shotgun (WGS) entry which is preliminary data.</text>
</comment>
<name>A0AAW2I7F4_9NEOP</name>
<comment type="subcellular location">
    <subcellularLocation>
        <location evidence="2">Endomembrane system</location>
    </subcellularLocation>
    <subcellularLocation>
        <location evidence="1">Membrane</location>
        <topology evidence="1">Single-pass membrane protein</topology>
    </subcellularLocation>
</comment>
<dbReference type="PROSITE" id="PS50068">
    <property type="entry name" value="LDLRA_2"/>
    <property type="match status" value="1"/>
</dbReference>
<dbReference type="SUPFAM" id="SSF57424">
    <property type="entry name" value="LDL receptor-like module"/>
    <property type="match status" value="1"/>
</dbReference>
<keyword evidence="6 9" id="KW-0472">Membrane</keyword>
<evidence type="ECO:0000256" key="6">
    <source>
        <dbReference type="ARBA" id="ARBA00023136"/>
    </source>
</evidence>
<dbReference type="GO" id="GO:0012505">
    <property type="term" value="C:endomembrane system"/>
    <property type="evidence" value="ECO:0007669"/>
    <property type="project" value="UniProtKB-SubCell"/>
</dbReference>
<organism evidence="11">
    <name type="scientific">Menopon gallinae</name>
    <name type="common">poultry shaft louse</name>
    <dbReference type="NCBI Taxonomy" id="328185"/>
    <lineage>
        <taxon>Eukaryota</taxon>
        <taxon>Metazoa</taxon>
        <taxon>Ecdysozoa</taxon>
        <taxon>Arthropoda</taxon>
        <taxon>Hexapoda</taxon>
        <taxon>Insecta</taxon>
        <taxon>Pterygota</taxon>
        <taxon>Neoptera</taxon>
        <taxon>Paraneoptera</taxon>
        <taxon>Psocodea</taxon>
        <taxon>Troctomorpha</taxon>
        <taxon>Phthiraptera</taxon>
        <taxon>Amblycera</taxon>
        <taxon>Menoponidae</taxon>
        <taxon>Menopon</taxon>
    </lineage>
</organism>
<dbReference type="InterPro" id="IPR002172">
    <property type="entry name" value="LDrepeatLR_classA_rpt"/>
</dbReference>
<dbReference type="PANTHER" id="PTHR24270:SF60">
    <property type="entry name" value="CUB AND LDLA DOMAIN, ISOFORM A-RELATED"/>
    <property type="match status" value="1"/>
</dbReference>
<dbReference type="Pfam" id="PF00047">
    <property type="entry name" value="ig"/>
    <property type="match status" value="1"/>
</dbReference>
<accession>A0AAW2I7F4</accession>
<dbReference type="AlphaFoldDB" id="A0AAW2I7F4"/>
<evidence type="ECO:0000256" key="9">
    <source>
        <dbReference type="SAM" id="Phobius"/>
    </source>
</evidence>
<evidence type="ECO:0000313" key="11">
    <source>
        <dbReference type="EMBL" id="KAL0277798.1"/>
    </source>
</evidence>
<feature type="domain" description="Ig-like" evidence="10">
    <location>
        <begin position="83"/>
        <end position="172"/>
    </location>
</feature>
<dbReference type="InterPro" id="IPR036055">
    <property type="entry name" value="LDL_receptor-like_sf"/>
</dbReference>
<dbReference type="InterPro" id="IPR013783">
    <property type="entry name" value="Ig-like_fold"/>
</dbReference>
<dbReference type="Gene3D" id="2.60.40.10">
    <property type="entry name" value="Immunoglobulins"/>
    <property type="match status" value="1"/>
</dbReference>
<dbReference type="PROSITE" id="PS01209">
    <property type="entry name" value="LDLRA_1"/>
    <property type="match status" value="1"/>
</dbReference>
<feature type="transmembrane region" description="Helical" evidence="9">
    <location>
        <begin position="49"/>
        <end position="69"/>
    </location>
</feature>
<dbReference type="SMART" id="SM00409">
    <property type="entry name" value="IG"/>
    <property type="match status" value="1"/>
</dbReference>
<dbReference type="Pfam" id="PF00057">
    <property type="entry name" value="Ldl_recept_a"/>
    <property type="match status" value="1"/>
</dbReference>
<protein>
    <recommendedName>
        <fullName evidence="10">Ig-like domain-containing protein</fullName>
    </recommendedName>
</protein>
<dbReference type="InterPro" id="IPR036179">
    <property type="entry name" value="Ig-like_dom_sf"/>
</dbReference>
<reference evidence="11" key="1">
    <citation type="journal article" date="2024" name="Gigascience">
        <title>Chromosome-level genome of the poultry shaft louse Menopon gallinae provides insight into the host-switching and adaptive evolution of parasitic lice.</title>
        <authorList>
            <person name="Xu Y."/>
            <person name="Ma L."/>
            <person name="Liu S."/>
            <person name="Liang Y."/>
            <person name="Liu Q."/>
            <person name="He Z."/>
            <person name="Tian L."/>
            <person name="Duan Y."/>
            <person name="Cai W."/>
            <person name="Li H."/>
            <person name="Song F."/>
        </authorList>
    </citation>
    <scope>NUCLEOTIDE SEQUENCE</scope>
    <source>
        <strain evidence="11">Cailab_2023a</strain>
    </source>
</reference>
<dbReference type="PROSITE" id="PS50835">
    <property type="entry name" value="IG_LIKE"/>
    <property type="match status" value="1"/>
</dbReference>
<proteinExistence type="predicted"/>
<dbReference type="InterPro" id="IPR050685">
    <property type="entry name" value="LDLR"/>
</dbReference>
<dbReference type="SUPFAM" id="SSF48726">
    <property type="entry name" value="Immunoglobulin"/>
    <property type="match status" value="1"/>
</dbReference>
<gene>
    <name evidence="11" type="ORF">PYX00_004959</name>
</gene>
<dbReference type="SMART" id="SM00192">
    <property type="entry name" value="LDLa"/>
    <property type="match status" value="2"/>
</dbReference>
<evidence type="ECO:0000256" key="2">
    <source>
        <dbReference type="ARBA" id="ARBA00004308"/>
    </source>
</evidence>
<dbReference type="PANTHER" id="PTHR24270">
    <property type="entry name" value="LOW-DENSITY LIPOPROTEIN RECEPTOR-RELATED"/>
    <property type="match status" value="1"/>
</dbReference>
<feature type="transmembrane region" description="Helical" evidence="9">
    <location>
        <begin position="291"/>
        <end position="313"/>
    </location>
</feature>
<dbReference type="InterPro" id="IPR013151">
    <property type="entry name" value="Immunoglobulin_dom"/>
</dbReference>
<comment type="caution">
    <text evidence="8">Lacks conserved residue(s) required for the propagation of feature annotation.</text>
</comment>
<evidence type="ECO:0000256" key="1">
    <source>
        <dbReference type="ARBA" id="ARBA00004167"/>
    </source>
</evidence>
<keyword evidence="3 9" id="KW-0812">Transmembrane</keyword>
<evidence type="ECO:0000256" key="3">
    <source>
        <dbReference type="ARBA" id="ARBA00022692"/>
    </source>
</evidence>
<dbReference type="InterPro" id="IPR023415">
    <property type="entry name" value="LDLR_class-A_CS"/>
</dbReference>
<keyword evidence="7 8" id="KW-1015">Disulfide bond</keyword>
<dbReference type="GO" id="GO:0005886">
    <property type="term" value="C:plasma membrane"/>
    <property type="evidence" value="ECO:0007669"/>
    <property type="project" value="TreeGrafter"/>
</dbReference>
<sequence length="518" mass="58498">MFAALLFDATHFAVTRFALHVERRILRRLRYLPKPCSRSIKIKFRPIKMALFVLIVLLIYDCFTCFIGSQGMQNVDNELQITPSTVTGGRYFGLYEVQDTLNLTCGLSHYYFDNVVLNWNFPSRVKHRSKKVTYISVNLVNLVIKNLTENDSGEYRCTASVNNVLSLERAIGINVKNKKGECPEMKFQCWSGNCIYKRYTCDGHKDCQNGEDELPSYCGRSNPCDSKLKCPDGRCIPYSWCCDFIREQNCTTKVKHSCCIHMEKLTRDIDTDIGFQYEHKFNDMGLLQTTVYTVIGCAMAFMFIVTIIVIATCRIHMRRSLISRCPTAVNRNLNVARNSNVHGNQLSYLPFYDLDVYFNRPNSNVDVVSVNPLLVRYNINNGVQFVGRPVEPPPYCEVLASPPREGPPPPYASRENLRERKGSIDAGVEPEVNESDALLGSQTPISVISCNAIDANGELSVNERLPNEIISDNSNALALKNIKESSCQSNENRIQISDPPRNEALSLIVSAKQGSDSR</sequence>
<keyword evidence="5 9" id="KW-1133">Transmembrane helix</keyword>
<feature type="disulfide bond" evidence="8">
    <location>
        <begin position="182"/>
        <end position="194"/>
    </location>
</feature>
<evidence type="ECO:0000256" key="4">
    <source>
        <dbReference type="ARBA" id="ARBA00022737"/>
    </source>
</evidence>
<dbReference type="CDD" id="cd00112">
    <property type="entry name" value="LDLa"/>
    <property type="match status" value="1"/>
</dbReference>
<dbReference type="InterPro" id="IPR003599">
    <property type="entry name" value="Ig_sub"/>
</dbReference>
<keyword evidence="4" id="KW-0677">Repeat</keyword>
<evidence type="ECO:0000256" key="7">
    <source>
        <dbReference type="ARBA" id="ARBA00023157"/>
    </source>
</evidence>
<dbReference type="InterPro" id="IPR007110">
    <property type="entry name" value="Ig-like_dom"/>
</dbReference>
<feature type="disulfide bond" evidence="8">
    <location>
        <begin position="189"/>
        <end position="207"/>
    </location>
</feature>
<evidence type="ECO:0000256" key="8">
    <source>
        <dbReference type="PROSITE-ProRule" id="PRU00124"/>
    </source>
</evidence>
<dbReference type="GO" id="GO:0016192">
    <property type="term" value="P:vesicle-mediated transport"/>
    <property type="evidence" value="ECO:0007669"/>
    <property type="project" value="UniProtKB-ARBA"/>
</dbReference>
<evidence type="ECO:0000256" key="5">
    <source>
        <dbReference type="ARBA" id="ARBA00022989"/>
    </source>
</evidence>
<dbReference type="PRINTS" id="PR00261">
    <property type="entry name" value="LDLRECEPTOR"/>
</dbReference>
<evidence type="ECO:0000259" key="10">
    <source>
        <dbReference type="PROSITE" id="PS50835"/>
    </source>
</evidence>
<dbReference type="EMBL" id="JARGDH010000002">
    <property type="protein sequence ID" value="KAL0277798.1"/>
    <property type="molecule type" value="Genomic_DNA"/>
</dbReference>